<feature type="signal peptide" evidence="1">
    <location>
        <begin position="1"/>
        <end position="17"/>
    </location>
</feature>
<evidence type="ECO:0000313" key="2">
    <source>
        <dbReference type="EMBL" id="MBX56844.1"/>
    </source>
</evidence>
<reference evidence="2" key="1">
    <citation type="submission" date="2018-02" db="EMBL/GenBank/DDBJ databases">
        <title>Rhizophora mucronata_Transcriptome.</title>
        <authorList>
            <person name="Meera S.P."/>
            <person name="Sreeshan A."/>
            <person name="Augustine A."/>
        </authorList>
    </citation>
    <scope>NUCLEOTIDE SEQUENCE</scope>
    <source>
        <tissue evidence="2">Leaf</tissue>
    </source>
</reference>
<evidence type="ECO:0000256" key="1">
    <source>
        <dbReference type="SAM" id="SignalP"/>
    </source>
</evidence>
<dbReference type="EMBL" id="GGEC01076360">
    <property type="protein sequence ID" value="MBX56844.1"/>
    <property type="molecule type" value="Transcribed_RNA"/>
</dbReference>
<name>A0A2P2PQ53_RHIMU</name>
<sequence>MLCMVILSFPLLKCSLSVHVWRHQFFSSLCNLMYNNVILC</sequence>
<proteinExistence type="predicted"/>
<feature type="chain" id="PRO_5015160235" evidence="1">
    <location>
        <begin position="18"/>
        <end position="40"/>
    </location>
</feature>
<protein>
    <submittedName>
        <fullName evidence="2">Uncharacterized protein</fullName>
    </submittedName>
</protein>
<dbReference type="AlphaFoldDB" id="A0A2P2PQ53"/>
<keyword evidence="1" id="KW-0732">Signal</keyword>
<accession>A0A2P2PQ53</accession>
<organism evidence="2">
    <name type="scientific">Rhizophora mucronata</name>
    <name type="common">Asiatic mangrove</name>
    <dbReference type="NCBI Taxonomy" id="61149"/>
    <lineage>
        <taxon>Eukaryota</taxon>
        <taxon>Viridiplantae</taxon>
        <taxon>Streptophyta</taxon>
        <taxon>Embryophyta</taxon>
        <taxon>Tracheophyta</taxon>
        <taxon>Spermatophyta</taxon>
        <taxon>Magnoliopsida</taxon>
        <taxon>eudicotyledons</taxon>
        <taxon>Gunneridae</taxon>
        <taxon>Pentapetalae</taxon>
        <taxon>rosids</taxon>
        <taxon>fabids</taxon>
        <taxon>Malpighiales</taxon>
        <taxon>Rhizophoraceae</taxon>
        <taxon>Rhizophora</taxon>
    </lineage>
</organism>